<evidence type="ECO:0000313" key="1">
    <source>
        <dbReference type="EMBL" id="MBH0113849.1"/>
    </source>
</evidence>
<keyword evidence="2" id="KW-1185">Reference proteome</keyword>
<organism evidence="1 2">
    <name type="scientific">Novosphingobium aureum</name>
    <dbReference type="NCBI Taxonomy" id="2792964"/>
    <lineage>
        <taxon>Bacteria</taxon>
        <taxon>Pseudomonadati</taxon>
        <taxon>Pseudomonadota</taxon>
        <taxon>Alphaproteobacteria</taxon>
        <taxon>Sphingomonadales</taxon>
        <taxon>Sphingomonadaceae</taxon>
        <taxon>Novosphingobium</taxon>
    </lineage>
</organism>
<accession>A0A931HEE7</accession>
<dbReference type="SUPFAM" id="SSF69304">
    <property type="entry name" value="Tricorn protease N-terminal domain"/>
    <property type="match status" value="1"/>
</dbReference>
<gene>
    <name evidence="1" type="ORF">I5E68_12925</name>
</gene>
<evidence type="ECO:0000313" key="2">
    <source>
        <dbReference type="Proteomes" id="UP000617634"/>
    </source>
</evidence>
<sequence length="377" mass="40865">MPRSKIAPAGLVLTILPLAALGGLSSSVLARSEAGSSQTEVDVADFRIGSKPGNPTFDLPSNMRLLSAFGERPVFSPDGTRIAFIGASYGDAYEMDLKTGAVRNLTAHAPHNGFLRVHYLADGNFILMGPRVMGPDRESTRNAHIELFWLDAAATRAPVALERTAFEGIAVSPRTNLLAWSEIEPRAKSFGEIDRTVIKLARVAMEDGQPVLRDERQVLETKASRCLVEPQDFLPDDTGLTAPCYFTPFLKRERQTEVLSVDFGSGALTSYPTPAALYGEVEGIFPDGRHTLVECSGDRAAGMDICILELKADKPRYTRLTRIMDYGRWKYGNPVVSPDGRYIAMQIGSADVVDAGVGQGIVMMDLGEKSSVARTAP</sequence>
<dbReference type="InterPro" id="IPR011659">
    <property type="entry name" value="WD40"/>
</dbReference>
<protein>
    <submittedName>
        <fullName evidence="1">PD40 domain-containing protein</fullName>
    </submittedName>
</protein>
<reference evidence="1" key="1">
    <citation type="submission" date="2020-11" db="EMBL/GenBank/DDBJ databases">
        <title>Novosphingobium aureum sp. nov., a marine bacterium isolated from sediment of a salt flat.</title>
        <authorList>
            <person name="Yoo Y."/>
            <person name="Kim J.-J."/>
        </authorList>
    </citation>
    <scope>NUCLEOTIDE SEQUENCE</scope>
    <source>
        <strain evidence="1">YJ-S2-02</strain>
    </source>
</reference>
<dbReference type="Gene3D" id="2.120.10.30">
    <property type="entry name" value="TolB, C-terminal domain"/>
    <property type="match status" value="1"/>
</dbReference>
<dbReference type="EMBL" id="JADZGI010000001">
    <property type="protein sequence ID" value="MBH0113849.1"/>
    <property type="molecule type" value="Genomic_DNA"/>
</dbReference>
<name>A0A931HEE7_9SPHN</name>
<dbReference type="Proteomes" id="UP000617634">
    <property type="component" value="Unassembled WGS sequence"/>
</dbReference>
<dbReference type="AlphaFoldDB" id="A0A931HEE7"/>
<proteinExistence type="predicted"/>
<dbReference type="Pfam" id="PF07676">
    <property type="entry name" value="PD40"/>
    <property type="match status" value="1"/>
</dbReference>
<dbReference type="RefSeq" id="WP_197164265.1">
    <property type="nucleotide sequence ID" value="NZ_JADZGI010000001.1"/>
</dbReference>
<dbReference type="InterPro" id="IPR011042">
    <property type="entry name" value="6-blade_b-propeller_TolB-like"/>
</dbReference>
<comment type="caution">
    <text evidence="1">The sequence shown here is derived from an EMBL/GenBank/DDBJ whole genome shotgun (WGS) entry which is preliminary data.</text>
</comment>